<evidence type="ECO:0000259" key="3">
    <source>
        <dbReference type="Pfam" id="PF21788"/>
    </source>
</evidence>
<proteinExistence type="predicted"/>
<keyword evidence="5" id="KW-1185">Reference proteome</keyword>
<dbReference type="Pfam" id="PF12017">
    <property type="entry name" value="Tnp_P_element"/>
    <property type="match status" value="1"/>
</dbReference>
<feature type="non-terminal residue" evidence="4">
    <location>
        <position position="285"/>
    </location>
</feature>
<dbReference type="Proteomes" id="UP000478052">
    <property type="component" value="Unassembled WGS sequence"/>
</dbReference>
<accession>A0A6G0VMP4</accession>
<dbReference type="Pfam" id="PF21788">
    <property type="entry name" value="TNP-like_GBD"/>
    <property type="match status" value="1"/>
</dbReference>
<evidence type="ECO:0000259" key="1">
    <source>
        <dbReference type="Pfam" id="PF12017"/>
    </source>
</evidence>
<dbReference type="InterPro" id="IPR048365">
    <property type="entry name" value="TNP-like_RNaseH_N"/>
</dbReference>
<organism evidence="4 5">
    <name type="scientific">Aphis craccivora</name>
    <name type="common">Cowpea aphid</name>
    <dbReference type="NCBI Taxonomy" id="307492"/>
    <lineage>
        <taxon>Eukaryota</taxon>
        <taxon>Metazoa</taxon>
        <taxon>Ecdysozoa</taxon>
        <taxon>Arthropoda</taxon>
        <taxon>Hexapoda</taxon>
        <taxon>Insecta</taxon>
        <taxon>Pterygota</taxon>
        <taxon>Neoptera</taxon>
        <taxon>Paraneoptera</taxon>
        <taxon>Hemiptera</taxon>
        <taxon>Sternorrhyncha</taxon>
        <taxon>Aphidomorpha</taxon>
        <taxon>Aphidoidea</taxon>
        <taxon>Aphididae</taxon>
        <taxon>Aphidini</taxon>
        <taxon>Aphis</taxon>
        <taxon>Aphis</taxon>
    </lineage>
</organism>
<evidence type="ECO:0000313" key="5">
    <source>
        <dbReference type="Proteomes" id="UP000478052"/>
    </source>
</evidence>
<evidence type="ECO:0000259" key="2">
    <source>
        <dbReference type="Pfam" id="PF21787"/>
    </source>
</evidence>
<feature type="domain" description="THAP9-like helix-turn-helix" evidence="1">
    <location>
        <begin position="6"/>
        <end position="49"/>
    </location>
</feature>
<feature type="domain" description="Transposable element P transposase-like GTP-binding insertion" evidence="3">
    <location>
        <begin position="221"/>
        <end position="282"/>
    </location>
</feature>
<dbReference type="EMBL" id="VUJU01014456">
    <property type="protein sequence ID" value="KAF0702043.1"/>
    <property type="molecule type" value="Genomic_DNA"/>
</dbReference>
<reference evidence="4 5" key="1">
    <citation type="submission" date="2019-08" db="EMBL/GenBank/DDBJ databases">
        <title>Whole genome of Aphis craccivora.</title>
        <authorList>
            <person name="Voronova N.V."/>
            <person name="Shulinski R.S."/>
            <person name="Bandarenka Y.V."/>
            <person name="Zhorov D.G."/>
            <person name="Warner D."/>
        </authorList>
    </citation>
    <scope>NUCLEOTIDE SEQUENCE [LARGE SCALE GENOMIC DNA]</scope>
    <source>
        <strain evidence="4">180601</strain>
        <tissue evidence="4">Whole Body</tissue>
    </source>
</reference>
<protein>
    <submittedName>
        <fullName evidence="4">THAP-type domain-containing protein</fullName>
    </submittedName>
</protein>
<feature type="domain" description="Transposable element P transposase-like RNase H" evidence="2">
    <location>
        <begin position="55"/>
        <end position="189"/>
    </location>
</feature>
<dbReference type="Pfam" id="PF21787">
    <property type="entry name" value="TNP-like_RNaseH_N"/>
    <property type="match status" value="1"/>
</dbReference>
<sequence length="285" mass="32713">RQLHHDTHQYSPDLRSFALTLHFFSPSAYNYVRNTFNKALPHTSTIRKWYTSINGEPGFTQESLNAIRLKSKEMKQNGKQLICGLLMDEMHIKENISYNNQRLQGYVNYGTGTNGNDGLPRATQALVYMLVAINSCWKVPIAYFLINGISSQEKSNLVNICLSNVHEAGVIVKTLTFDGTSSNFSMATRICLGANLSFSNLITFFQHPETKEKVHILLDAAHMLKLCRNTLGDWKTIYDRNDKAIQWKYFEELVSYQDRIGLHSGTKIRSRHISYHKENIKIFKN</sequence>
<feature type="non-terminal residue" evidence="4">
    <location>
        <position position="1"/>
    </location>
</feature>
<dbReference type="InterPro" id="IPR048366">
    <property type="entry name" value="TNP-like_GBD"/>
</dbReference>
<comment type="caution">
    <text evidence="4">The sequence shown here is derived from an EMBL/GenBank/DDBJ whole genome shotgun (WGS) entry which is preliminary data.</text>
</comment>
<evidence type="ECO:0000313" key="4">
    <source>
        <dbReference type="EMBL" id="KAF0702043.1"/>
    </source>
</evidence>
<name>A0A6G0VMP4_APHCR</name>
<dbReference type="AlphaFoldDB" id="A0A6G0VMP4"/>
<gene>
    <name evidence="4" type="ORF">FWK35_00030269</name>
</gene>
<dbReference type="InterPro" id="IPR021896">
    <property type="entry name" value="THAP9-like_HTH"/>
</dbReference>
<dbReference type="OrthoDB" id="6629190at2759"/>